<dbReference type="GO" id="GO:0005261">
    <property type="term" value="F:monoatomic cation channel activity"/>
    <property type="evidence" value="ECO:0007669"/>
    <property type="project" value="TreeGrafter"/>
</dbReference>
<dbReference type="Pfam" id="PF02010">
    <property type="entry name" value="REJ"/>
    <property type="match status" value="1"/>
</dbReference>
<evidence type="ECO:0000256" key="5">
    <source>
        <dbReference type="ARBA" id="ARBA00023136"/>
    </source>
</evidence>
<comment type="subcellular location">
    <subcellularLocation>
        <location evidence="1">Membrane</location>
    </subcellularLocation>
</comment>
<keyword evidence="4" id="KW-1133">Transmembrane helix</keyword>
<evidence type="ECO:0000313" key="8">
    <source>
        <dbReference type="Proteomes" id="UP001162131"/>
    </source>
</evidence>
<evidence type="ECO:0000256" key="2">
    <source>
        <dbReference type="ARBA" id="ARBA00022692"/>
    </source>
</evidence>
<dbReference type="PANTHER" id="PTHR46730">
    <property type="entry name" value="POLYCYSTIN-1"/>
    <property type="match status" value="1"/>
</dbReference>
<dbReference type="Gene3D" id="2.60.40.10">
    <property type="entry name" value="Immunoglobulins"/>
    <property type="match status" value="1"/>
</dbReference>
<evidence type="ECO:0000313" key="7">
    <source>
        <dbReference type="EMBL" id="CAG9324164.1"/>
    </source>
</evidence>
<evidence type="ECO:0000256" key="4">
    <source>
        <dbReference type="ARBA" id="ARBA00022989"/>
    </source>
</evidence>
<proteinExistence type="predicted"/>
<feature type="domain" description="PKD/REJ-like" evidence="6">
    <location>
        <begin position="8"/>
        <end position="121"/>
    </location>
</feature>
<dbReference type="InterPro" id="IPR013783">
    <property type="entry name" value="Ig-like_fold"/>
</dbReference>
<dbReference type="AlphaFoldDB" id="A0AAU9JTE5"/>
<organism evidence="7 8">
    <name type="scientific">Blepharisma stoltei</name>
    <dbReference type="NCBI Taxonomy" id="1481888"/>
    <lineage>
        <taxon>Eukaryota</taxon>
        <taxon>Sar</taxon>
        <taxon>Alveolata</taxon>
        <taxon>Ciliophora</taxon>
        <taxon>Postciliodesmatophora</taxon>
        <taxon>Heterotrichea</taxon>
        <taxon>Heterotrichida</taxon>
        <taxon>Blepharismidae</taxon>
        <taxon>Blepharisma</taxon>
    </lineage>
</organism>
<dbReference type="Proteomes" id="UP001162131">
    <property type="component" value="Unassembled WGS sequence"/>
</dbReference>
<keyword evidence="3" id="KW-0677">Repeat</keyword>
<dbReference type="InterPro" id="IPR002859">
    <property type="entry name" value="PKD/REJ-like"/>
</dbReference>
<accession>A0AAU9JTE5</accession>
<name>A0AAU9JTE5_9CILI</name>
<dbReference type="GO" id="GO:0006816">
    <property type="term" value="P:calcium ion transport"/>
    <property type="evidence" value="ECO:0007669"/>
    <property type="project" value="TreeGrafter"/>
</dbReference>
<keyword evidence="2" id="KW-0812">Transmembrane</keyword>
<evidence type="ECO:0000256" key="1">
    <source>
        <dbReference type="ARBA" id="ARBA00004370"/>
    </source>
</evidence>
<reference evidence="7" key="1">
    <citation type="submission" date="2021-09" db="EMBL/GenBank/DDBJ databases">
        <authorList>
            <consortium name="AG Swart"/>
            <person name="Singh M."/>
            <person name="Singh A."/>
            <person name="Seah K."/>
            <person name="Emmerich C."/>
        </authorList>
    </citation>
    <scope>NUCLEOTIDE SEQUENCE</scope>
    <source>
        <strain evidence="7">ATCC30299</strain>
    </source>
</reference>
<keyword evidence="8" id="KW-1185">Reference proteome</keyword>
<evidence type="ECO:0000256" key="3">
    <source>
        <dbReference type="ARBA" id="ARBA00022737"/>
    </source>
</evidence>
<sequence length="145" mass="14926">METLATSISWQWACTSGPSSIAATNLASSTTTQKLSISSNLLASGGPYVFTATATQNTNSSPITGSASVSITVALSPLVIQLSKGSGDVNKNIDFTIDASNSKDPDTNSADGLAYAWTCSNHLDGTACSTFQAKAVAPRQFLKQV</sequence>
<keyword evidence="5" id="KW-0472">Membrane</keyword>
<gene>
    <name evidence="7" type="ORF">BSTOLATCC_MIC35185</name>
</gene>
<dbReference type="PANTHER" id="PTHR46730:SF1">
    <property type="entry name" value="PLAT DOMAIN-CONTAINING PROTEIN"/>
    <property type="match status" value="1"/>
</dbReference>
<dbReference type="EMBL" id="CAJZBQ010000035">
    <property type="protein sequence ID" value="CAG9324164.1"/>
    <property type="molecule type" value="Genomic_DNA"/>
</dbReference>
<protein>
    <recommendedName>
        <fullName evidence="6">PKD/REJ-like domain-containing protein</fullName>
    </recommendedName>
</protein>
<evidence type="ECO:0000259" key="6">
    <source>
        <dbReference type="Pfam" id="PF02010"/>
    </source>
</evidence>
<dbReference type="GO" id="GO:0005886">
    <property type="term" value="C:plasma membrane"/>
    <property type="evidence" value="ECO:0007669"/>
    <property type="project" value="TreeGrafter"/>
</dbReference>
<comment type="caution">
    <text evidence="7">The sequence shown here is derived from an EMBL/GenBank/DDBJ whole genome shotgun (WGS) entry which is preliminary data.</text>
</comment>